<evidence type="ECO:0000259" key="5">
    <source>
        <dbReference type="PROSITE" id="PS50106"/>
    </source>
</evidence>
<comment type="subcellular location">
    <subcellularLocation>
        <location evidence="1">Cytoplasm</location>
    </subcellularLocation>
</comment>
<evidence type="ECO:0000256" key="1">
    <source>
        <dbReference type="ARBA" id="ARBA00004496"/>
    </source>
</evidence>
<dbReference type="InterPro" id="IPR043545">
    <property type="entry name" value="GRIP1/2"/>
</dbReference>
<reference evidence="6" key="1">
    <citation type="submission" date="2021-02" db="EMBL/GenBank/DDBJ databases">
        <authorList>
            <person name="Nowell W R."/>
        </authorList>
    </citation>
    <scope>NUCLEOTIDE SEQUENCE</scope>
</reference>
<protein>
    <recommendedName>
        <fullName evidence="5">PDZ domain-containing protein</fullName>
    </recommendedName>
</protein>
<feature type="domain" description="PDZ" evidence="5">
    <location>
        <begin position="1"/>
        <end position="45"/>
    </location>
</feature>
<dbReference type="PROSITE" id="PS50106">
    <property type="entry name" value="PDZ"/>
    <property type="match status" value="3"/>
</dbReference>
<feature type="domain" description="PDZ" evidence="5">
    <location>
        <begin position="57"/>
        <end position="141"/>
    </location>
</feature>
<dbReference type="AlphaFoldDB" id="A0A8S2KAM7"/>
<keyword evidence="2" id="KW-0963">Cytoplasm</keyword>
<keyword evidence="3" id="KW-0677">Repeat</keyword>
<proteinExistence type="predicted"/>
<dbReference type="GO" id="GO:0005737">
    <property type="term" value="C:cytoplasm"/>
    <property type="evidence" value="ECO:0007669"/>
    <property type="project" value="UniProtKB-SubCell"/>
</dbReference>
<accession>A0A8S2KAM7</accession>
<dbReference type="GO" id="GO:0098887">
    <property type="term" value="P:neurotransmitter receptor transport, endosome to postsynaptic membrane"/>
    <property type="evidence" value="ECO:0007669"/>
    <property type="project" value="TreeGrafter"/>
</dbReference>
<evidence type="ECO:0000256" key="3">
    <source>
        <dbReference type="ARBA" id="ARBA00022737"/>
    </source>
</evidence>
<dbReference type="SUPFAM" id="SSF50156">
    <property type="entry name" value="PDZ domain-like"/>
    <property type="match status" value="4"/>
</dbReference>
<feature type="domain" description="PDZ" evidence="5">
    <location>
        <begin position="202"/>
        <end position="285"/>
    </location>
</feature>
<feature type="region of interest" description="Disordered" evidence="4">
    <location>
        <begin position="298"/>
        <end position="327"/>
    </location>
</feature>
<dbReference type="SMART" id="SM00228">
    <property type="entry name" value="PDZ"/>
    <property type="match status" value="2"/>
</dbReference>
<feature type="compositionally biased region" description="Polar residues" evidence="4">
    <location>
        <begin position="316"/>
        <end position="327"/>
    </location>
</feature>
<gene>
    <name evidence="6" type="ORF">SMN809_LOCUS3515</name>
</gene>
<dbReference type="Pfam" id="PF00595">
    <property type="entry name" value="PDZ"/>
    <property type="match status" value="1"/>
</dbReference>
<dbReference type="InterPro" id="IPR001478">
    <property type="entry name" value="PDZ"/>
</dbReference>
<evidence type="ECO:0000313" key="7">
    <source>
        <dbReference type="Proteomes" id="UP000676336"/>
    </source>
</evidence>
<evidence type="ECO:0000256" key="4">
    <source>
        <dbReference type="SAM" id="MobiDB-lite"/>
    </source>
</evidence>
<comment type="caution">
    <text evidence="6">The sequence shown here is derived from an EMBL/GenBank/DDBJ whole genome shotgun (WGS) entry which is preliminary data.</text>
</comment>
<feature type="non-terminal residue" evidence="6">
    <location>
        <position position="1"/>
    </location>
</feature>
<dbReference type="Pfam" id="PF17820">
    <property type="entry name" value="PDZ_6"/>
    <property type="match status" value="1"/>
</dbReference>
<name>A0A8S2KAM7_9BILA</name>
<evidence type="ECO:0000313" key="6">
    <source>
        <dbReference type="EMBL" id="CAF3842229.1"/>
    </source>
</evidence>
<dbReference type="InterPro" id="IPR036034">
    <property type="entry name" value="PDZ_sf"/>
</dbReference>
<evidence type="ECO:0000256" key="2">
    <source>
        <dbReference type="ARBA" id="ARBA00022490"/>
    </source>
</evidence>
<dbReference type="InterPro" id="IPR041489">
    <property type="entry name" value="PDZ_6"/>
</dbReference>
<dbReference type="PANTHER" id="PTHR46227:SF2">
    <property type="entry name" value="FI03335P"/>
    <property type="match status" value="1"/>
</dbReference>
<dbReference type="PANTHER" id="PTHR46227">
    <property type="entry name" value="GLUTAMATE RECEPTOR-INTERACTING PROTEIN GRIP"/>
    <property type="match status" value="1"/>
</dbReference>
<sequence>SGILQPGDRILAINGQQLEGMTLEDARSIVKRSNHQVHLEVEFDVADSVMLTSGICEVKLLRKNLDLGLSMTYSRSSHFDEIPIISDVKRGSVAYRCGMIQPGDHLLSIDLHSLRGKSLNEVASLLKNCDDIVRLRIKKDDIYSQDNLCENVVVYKVQLHRQGGPLGLTIAGSEDVFEPIIVSDLCEGGLADKDRLVNDTVTVVLKRDRRILDFGFSISDRLYGTGVYINKIRPNGPAELERTLIPCMRIYKVNNIDVTRMECNQVVPLLSSSTDDLILVVGRRPAPMFDETDELFHTDENEDEHQSASIADEPISENQMSTINDTNIYSRLSQSKTSVV</sequence>
<organism evidence="6 7">
    <name type="scientific">Rotaria magnacalcarata</name>
    <dbReference type="NCBI Taxonomy" id="392030"/>
    <lineage>
        <taxon>Eukaryota</taxon>
        <taxon>Metazoa</taxon>
        <taxon>Spiralia</taxon>
        <taxon>Gnathifera</taxon>
        <taxon>Rotifera</taxon>
        <taxon>Eurotatoria</taxon>
        <taxon>Bdelloidea</taxon>
        <taxon>Philodinida</taxon>
        <taxon>Philodinidae</taxon>
        <taxon>Rotaria</taxon>
    </lineage>
</organism>
<dbReference type="EMBL" id="CAJOBI010000738">
    <property type="protein sequence ID" value="CAF3842229.1"/>
    <property type="molecule type" value="Genomic_DNA"/>
</dbReference>
<dbReference type="Gene3D" id="2.30.42.10">
    <property type="match status" value="4"/>
</dbReference>
<dbReference type="Proteomes" id="UP000676336">
    <property type="component" value="Unassembled WGS sequence"/>
</dbReference>